<evidence type="ECO:0000313" key="8">
    <source>
        <dbReference type="Proteomes" id="UP001500618"/>
    </source>
</evidence>
<protein>
    <submittedName>
        <fullName evidence="7">FAD-dependent oxidoreductase</fullName>
    </submittedName>
</protein>
<keyword evidence="8" id="KW-1185">Reference proteome</keyword>
<dbReference type="Pfam" id="PF07992">
    <property type="entry name" value="Pyr_redox_2"/>
    <property type="match status" value="1"/>
</dbReference>
<keyword evidence="4" id="KW-0274">FAD</keyword>
<organism evidence="7 8">
    <name type="scientific">Fodinicola feengrottensis</name>
    <dbReference type="NCBI Taxonomy" id="435914"/>
    <lineage>
        <taxon>Bacteria</taxon>
        <taxon>Bacillati</taxon>
        <taxon>Actinomycetota</taxon>
        <taxon>Actinomycetes</taxon>
        <taxon>Mycobacteriales</taxon>
        <taxon>Fodinicola</taxon>
    </lineage>
</organism>
<dbReference type="PRINTS" id="PR00469">
    <property type="entry name" value="PNDRDTASEII"/>
</dbReference>
<dbReference type="SUPFAM" id="SSF51905">
    <property type="entry name" value="FAD/NAD(P)-binding domain"/>
    <property type="match status" value="1"/>
</dbReference>
<dbReference type="PANTHER" id="PTHR42913:SF3">
    <property type="entry name" value="64 KDA MITOCHONDRIAL NADH DEHYDROGENASE (EUROFUNG)"/>
    <property type="match status" value="1"/>
</dbReference>
<dbReference type="RefSeq" id="WP_344314258.1">
    <property type="nucleotide sequence ID" value="NZ_BAAANY010000032.1"/>
</dbReference>
<proteinExistence type="inferred from homology"/>
<dbReference type="PANTHER" id="PTHR42913">
    <property type="entry name" value="APOPTOSIS-INDUCING FACTOR 1"/>
    <property type="match status" value="1"/>
</dbReference>
<evidence type="ECO:0000256" key="3">
    <source>
        <dbReference type="ARBA" id="ARBA00022630"/>
    </source>
</evidence>
<evidence type="ECO:0000256" key="4">
    <source>
        <dbReference type="ARBA" id="ARBA00022827"/>
    </source>
</evidence>
<gene>
    <name evidence="7" type="ORF">GCM10009765_67850</name>
</gene>
<feature type="domain" description="FAD/NAD(P)-binding" evidence="6">
    <location>
        <begin position="4"/>
        <end position="286"/>
    </location>
</feature>
<dbReference type="InterPro" id="IPR036188">
    <property type="entry name" value="FAD/NAD-bd_sf"/>
</dbReference>
<accession>A0ABN2INU4</accession>
<comment type="cofactor">
    <cofactor evidence="1">
        <name>FAD</name>
        <dbReference type="ChEBI" id="CHEBI:57692"/>
    </cofactor>
</comment>
<reference evidence="7 8" key="1">
    <citation type="journal article" date="2019" name="Int. J. Syst. Evol. Microbiol.">
        <title>The Global Catalogue of Microorganisms (GCM) 10K type strain sequencing project: providing services to taxonomists for standard genome sequencing and annotation.</title>
        <authorList>
            <consortium name="The Broad Institute Genomics Platform"/>
            <consortium name="The Broad Institute Genome Sequencing Center for Infectious Disease"/>
            <person name="Wu L."/>
            <person name="Ma J."/>
        </authorList>
    </citation>
    <scope>NUCLEOTIDE SEQUENCE [LARGE SCALE GENOMIC DNA]</scope>
    <source>
        <strain evidence="7 8">JCM 14718</strain>
    </source>
</reference>
<dbReference type="Proteomes" id="UP001500618">
    <property type="component" value="Unassembled WGS sequence"/>
</dbReference>
<comment type="caution">
    <text evidence="7">The sequence shown here is derived from an EMBL/GenBank/DDBJ whole genome shotgun (WGS) entry which is preliminary data.</text>
</comment>
<comment type="similarity">
    <text evidence="2">Belongs to the NADH dehydrogenase family.</text>
</comment>
<keyword evidence="3" id="KW-0285">Flavoprotein</keyword>
<dbReference type="InterPro" id="IPR023753">
    <property type="entry name" value="FAD/NAD-binding_dom"/>
</dbReference>
<evidence type="ECO:0000256" key="2">
    <source>
        <dbReference type="ARBA" id="ARBA00005272"/>
    </source>
</evidence>
<sequence length="396" mass="41879">MTHRIVVAGAGYAGLTAATRLAWQLRGEADITLVNARDSFVERVRLHQIAAGQRLPAYALSTFTTAQAIQLRIGQITALCPDDNELEVESTLGVERIRYDTLVYALGSMADTELVSGVAAHAYTLAQLGPARVARNRILEVAAELGTIAVVGAGATGIEAATEIAESYPGSRVELLSDQEPGWWLSDRARSHLDKAFSRLGVVVRAGVAVESVGPDRLALADGSVVRADVTLWATGFRVPTVAADAGMAVDGNGRILVDAGLRSISYPNIYAVGDAALARTPAGAPVRMGCGTGMPQSIYAADAISAYLTGRSVSPLRFRYYAQNLSLGRRDALIQILHSDDRPRSSVITGRTAALIKEGAVRSTIWAARSPLLDGGPRRRASLPANIQTEVAARV</sequence>
<dbReference type="PRINTS" id="PR00368">
    <property type="entry name" value="FADPNR"/>
</dbReference>
<dbReference type="Gene3D" id="3.50.50.100">
    <property type="match status" value="1"/>
</dbReference>
<evidence type="ECO:0000259" key="6">
    <source>
        <dbReference type="Pfam" id="PF07992"/>
    </source>
</evidence>
<dbReference type="EMBL" id="BAAANY010000032">
    <property type="protein sequence ID" value="GAA1708750.1"/>
    <property type="molecule type" value="Genomic_DNA"/>
</dbReference>
<evidence type="ECO:0000313" key="7">
    <source>
        <dbReference type="EMBL" id="GAA1708750.1"/>
    </source>
</evidence>
<name>A0ABN2INU4_9ACTN</name>
<keyword evidence="5" id="KW-0560">Oxidoreductase</keyword>
<dbReference type="InterPro" id="IPR051169">
    <property type="entry name" value="NADH-Q_oxidoreductase"/>
</dbReference>
<evidence type="ECO:0000256" key="5">
    <source>
        <dbReference type="ARBA" id="ARBA00023002"/>
    </source>
</evidence>
<evidence type="ECO:0000256" key="1">
    <source>
        <dbReference type="ARBA" id="ARBA00001974"/>
    </source>
</evidence>